<feature type="transmembrane region" description="Helical" evidence="1">
    <location>
        <begin position="15"/>
        <end position="33"/>
    </location>
</feature>
<keyword evidence="3" id="KW-1185">Reference proteome</keyword>
<keyword evidence="1" id="KW-0472">Membrane</keyword>
<name>A0AAD9JWC6_9ANNE</name>
<keyword evidence="1" id="KW-0812">Transmembrane</keyword>
<evidence type="ECO:0000313" key="2">
    <source>
        <dbReference type="EMBL" id="KAK2160441.1"/>
    </source>
</evidence>
<sequence length="93" mass="10878">MAILRKLKEASRSNFLYVFLAWNAVGLGIFKMCKRKFADEEKDWTELNSSQRYLKMMGKTNEPVTEIKVSGLNFSDYKKKETTFEELAKPETK</sequence>
<keyword evidence="1" id="KW-1133">Transmembrane helix</keyword>
<organism evidence="2 3">
    <name type="scientific">Paralvinella palmiformis</name>
    <dbReference type="NCBI Taxonomy" id="53620"/>
    <lineage>
        <taxon>Eukaryota</taxon>
        <taxon>Metazoa</taxon>
        <taxon>Spiralia</taxon>
        <taxon>Lophotrochozoa</taxon>
        <taxon>Annelida</taxon>
        <taxon>Polychaeta</taxon>
        <taxon>Sedentaria</taxon>
        <taxon>Canalipalpata</taxon>
        <taxon>Terebellida</taxon>
        <taxon>Terebelliformia</taxon>
        <taxon>Alvinellidae</taxon>
        <taxon>Paralvinella</taxon>
    </lineage>
</organism>
<dbReference type="AlphaFoldDB" id="A0AAD9JWC6"/>
<dbReference type="Proteomes" id="UP001208570">
    <property type="component" value="Unassembled WGS sequence"/>
</dbReference>
<evidence type="ECO:0000313" key="3">
    <source>
        <dbReference type="Proteomes" id="UP001208570"/>
    </source>
</evidence>
<reference evidence="2" key="1">
    <citation type="journal article" date="2023" name="Mol. Biol. Evol.">
        <title>Third-Generation Sequencing Reveals the Adaptive Role of the Epigenome in Three Deep-Sea Polychaetes.</title>
        <authorList>
            <person name="Perez M."/>
            <person name="Aroh O."/>
            <person name="Sun Y."/>
            <person name="Lan Y."/>
            <person name="Juniper S.K."/>
            <person name="Young C.R."/>
            <person name="Angers B."/>
            <person name="Qian P.Y."/>
        </authorList>
    </citation>
    <scope>NUCLEOTIDE SEQUENCE</scope>
    <source>
        <strain evidence="2">P08H-3</strain>
    </source>
</reference>
<gene>
    <name evidence="2" type="ORF">LSH36_133g03015</name>
</gene>
<protein>
    <submittedName>
        <fullName evidence="2">Uncharacterized protein</fullName>
    </submittedName>
</protein>
<proteinExistence type="predicted"/>
<evidence type="ECO:0000256" key="1">
    <source>
        <dbReference type="SAM" id="Phobius"/>
    </source>
</evidence>
<comment type="caution">
    <text evidence="2">The sequence shown here is derived from an EMBL/GenBank/DDBJ whole genome shotgun (WGS) entry which is preliminary data.</text>
</comment>
<accession>A0AAD9JWC6</accession>
<dbReference type="EMBL" id="JAODUP010000133">
    <property type="protein sequence ID" value="KAK2160441.1"/>
    <property type="molecule type" value="Genomic_DNA"/>
</dbReference>